<accession>F4XUV2</accession>
<dbReference type="Proteomes" id="UP000003959">
    <property type="component" value="Unassembled WGS sequence"/>
</dbReference>
<dbReference type="AlphaFoldDB" id="F4XUV2"/>
<keyword evidence="2" id="KW-1185">Reference proteome</keyword>
<evidence type="ECO:0000313" key="2">
    <source>
        <dbReference type="Proteomes" id="UP000003959"/>
    </source>
</evidence>
<proteinExistence type="predicted"/>
<evidence type="ECO:0000313" key="1">
    <source>
        <dbReference type="EMBL" id="EGJ31655.1"/>
    </source>
</evidence>
<sequence>MTIITAKGNRFLAVNGQVYKVCQGQLCPEHWLITDLFTQIKSTVISQW</sequence>
<name>F4XUV2_9CYAN</name>
<dbReference type="RefSeq" id="WP_008186502.1">
    <property type="nucleotide sequence ID" value="NZ_GL890934.1"/>
</dbReference>
<protein>
    <submittedName>
        <fullName evidence="1">Uncharacterized protein</fullName>
    </submittedName>
</protein>
<organism evidence="1 2">
    <name type="scientific">Moorena producens 3L</name>
    <dbReference type="NCBI Taxonomy" id="489825"/>
    <lineage>
        <taxon>Bacteria</taxon>
        <taxon>Bacillati</taxon>
        <taxon>Cyanobacteriota</taxon>
        <taxon>Cyanophyceae</taxon>
        <taxon>Coleofasciculales</taxon>
        <taxon>Coleofasciculaceae</taxon>
        <taxon>Moorena</taxon>
    </lineage>
</organism>
<dbReference type="HOGENOM" id="CLU_3154960_0_0_3"/>
<dbReference type="EMBL" id="GL890934">
    <property type="protein sequence ID" value="EGJ31655.1"/>
    <property type="molecule type" value="Genomic_DNA"/>
</dbReference>
<gene>
    <name evidence="1" type="ORF">LYNGBM3L_35730</name>
</gene>
<reference evidence="2" key="1">
    <citation type="journal article" date="2011" name="Proc. Natl. Acad. Sci. U.S.A.">
        <title>Genomic insights into the physiology and ecology of the marine filamentous cyanobacterium Lyngbya majuscula.</title>
        <authorList>
            <person name="Jones A.C."/>
            <person name="Monroe E.A."/>
            <person name="Podell S."/>
            <person name="Hess W.R."/>
            <person name="Klages S."/>
            <person name="Esquenazi E."/>
            <person name="Niessen S."/>
            <person name="Hoover H."/>
            <person name="Rothmann M."/>
            <person name="Lasken R.S."/>
            <person name="Yates J.R.III."/>
            <person name="Reinhardt R."/>
            <person name="Kube M."/>
            <person name="Burkart M.D."/>
            <person name="Allen E.E."/>
            <person name="Dorrestein P.C."/>
            <person name="Gerwick W.H."/>
            <person name="Gerwick L."/>
        </authorList>
    </citation>
    <scope>NUCLEOTIDE SEQUENCE [LARGE SCALE GENOMIC DNA]</scope>
    <source>
        <strain evidence="2">3L</strain>
    </source>
</reference>